<keyword evidence="4" id="KW-1185">Reference proteome</keyword>
<reference evidence="3" key="2">
    <citation type="journal article" date="2023" name="IMA Fungus">
        <title>Comparative genomic study of the Penicillium genus elucidates a diverse pangenome and 15 lateral gene transfer events.</title>
        <authorList>
            <person name="Petersen C."/>
            <person name="Sorensen T."/>
            <person name="Nielsen M.R."/>
            <person name="Sondergaard T.E."/>
            <person name="Sorensen J.L."/>
            <person name="Fitzpatrick D.A."/>
            <person name="Frisvad J.C."/>
            <person name="Nielsen K.L."/>
        </authorList>
    </citation>
    <scope>NUCLEOTIDE SEQUENCE</scope>
    <source>
        <strain evidence="3">IBT 30069</strain>
    </source>
</reference>
<accession>A0A9W9F6M4</accession>
<dbReference type="EMBL" id="JAPQKH010000006">
    <property type="protein sequence ID" value="KAJ5094507.1"/>
    <property type="molecule type" value="Genomic_DNA"/>
</dbReference>
<comment type="caution">
    <text evidence="3">The sequence shown here is derived from an EMBL/GenBank/DDBJ whole genome shotgun (WGS) entry which is preliminary data.</text>
</comment>
<proteinExistence type="predicted"/>
<name>A0A9W9F6M4_9EURO</name>
<dbReference type="OrthoDB" id="2520703at2759"/>
<sequence length="482" mass="56111">MNRLPPEILMDIGDRILEEPHPEVPLLALTLTCRKFRSVFLGMMYKRINTENFTLRFVKMIMKLWRDPVLAGKVRRLELSWTRESEDQFDLGDSRELRVFINHAVNKIFTPEENDDKYEWTRQLKRGHLRTEAWIGLLLVRATNVEIIEFVHECGEELMPDILRKAAKREKPFHKSPPFPYLKEVKRYAQEEYRLKSDFLTPLFYFPAVRKIYGSEIIELKEEDGDRGPLGISQSSCPVEEIQIDDACWSQGMLDWLKICTKLERLSIKFEEPEDYFDDSDDSGDSGDDSDDSDDDNECFDASAYRTALLPFRETLKTLRISYGPRYISCLIRFNVNDPPFGTFQDFTALERLTVEHTHLCGRSFVLAQDNSRAKHLSRLLPKSLKTLEIRNIMEAPPLLSQLSELFDSGYFQNLEQLSLHTPFLPYLTWLTHGPVDNALHPAFAPYITRAFNGEIHGLLKDLMYRCATRGVRLQFGTYRSS</sequence>
<evidence type="ECO:0000256" key="1">
    <source>
        <dbReference type="SAM" id="MobiDB-lite"/>
    </source>
</evidence>
<gene>
    <name evidence="3" type="ORF">N7456_010368</name>
</gene>
<dbReference type="Proteomes" id="UP001149165">
    <property type="component" value="Unassembled WGS sequence"/>
</dbReference>
<protein>
    <recommendedName>
        <fullName evidence="2">Leucine-rich repeat domain-containing protein</fullName>
    </recommendedName>
</protein>
<dbReference type="AlphaFoldDB" id="A0A9W9F6M4"/>
<feature type="region of interest" description="Disordered" evidence="1">
    <location>
        <begin position="274"/>
        <end position="296"/>
    </location>
</feature>
<reference evidence="3" key="1">
    <citation type="submission" date="2022-11" db="EMBL/GenBank/DDBJ databases">
        <authorList>
            <person name="Petersen C."/>
        </authorList>
    </citation>
    <scope>NUCLEOTIDE SEQUENCE</scope>
    <source>
        <strain evidence="3">IBT 30069</strain>
    </source>
</reference>
<feature type="domain" description="Leucine-rich repeat" evidence="2">
    <location>
        <begin position="178"/>
        <end position="394"/>
    </location>
</feature>
<dbReference type="InterPro" id="IPR056867">
    <property type="entry name" value="LRR_15"/>
</dbReference>
<evidence type="ECO:0000313" key="3">
    <source>
        <dbReference type="EMBL" id="KAJ5094507.1"/>
    </source>
</evidence>
<organism evidence="3 4">
    <name type="scientific">Penicillium angulare</name>
    <dbReference type="NCBI Taxonomy" id="116970"/>
    <lineage>
        <taxon>Eukaryota</taxon>
        <taxon>Fungi</taxon>
        <taxon>Dikarya</taxon>
        <taxon>Ascomycota</taxon>
        <taxon>Pezizomycotina</taxon>
        <taxon>Eurotiomycetes</taxon>
        <taxon>Eurotiomycetidae</taxon>
        <taxon>Eurotiales</taxon>
        <taxon>Aspergillaceae</taxon>
        <taxon>Penicillium</taxon>
    </lineage>
</organism>
<evidence type="ECO:0000259" key="2">
    <source>
        <dbReference type="Pfam" id="PF24969"/>
    </source>
</evidence>
<evidence type="ECO:0000313" key="4">
    <source>
        <dbReference type="Proteomes" id="UP001149165"/>
    </source>
</evidence>
<dbReference type="Pfam" id="PF24969">
    <property type="entry name" value="LRR_15"/>
    <property type="match status" value="1"/>
</dbReference>